<evidence type="ECO:0000256" key="2">
    <source>
        <dbReference type="ARBA" id="ARBA00005722"/>
    </source>
</evidence>
<evidence type="ECO:0000313" key="8">
    <source>
        <dbReference type="Proteomes" id="UP000006322"/>
    </source>
</evidence>
<evidence type="ECO:0000256" key="6">
    <source>
        <dbReference type="SAM" id="SignalP"/>
    </source>
</evidence>
<gene>
    <name evidence="7" type="ORF">GPLA_2986</name>
</gene>
<dbReference type="GO" id="GO:0009252">
    <property type="term" value="P:peptidoglycan biosynthetic process"/>
    <property type="evidence" value="ECO:0007669"/>
    <property type="project" value="TreeGrafter"/>
</dbReference>
<evidence type="ECO:0000256" key="5">
    <source>
        <dbReference type="ARBA" id="ARBA00023237"/>
    </source>
</evidence>
<feature type="signal peptide" evidence="6">
    <location>
        <begin position="1"/>
        <end position="26"/>
    </location>
</feature>
<feature type="chain" id="PRO_5003901259" evidence="6">
    <location>
        <begin position="27"/>
        <end position="289"/>
    </location>
</feature>
<dbReference type="GO" id="GO:0009279">
    <property type="term" value="C:cell outer membrane"/>
    <property type="evidence" value="ECO:0007669"/>
    <property type="project" value="UniProtKB-SubCell"/>
</dbReference>
<keyword evidence="5" id="KW-0998">Cell outer membrane</keyword>
<accession>K6YMH0</accession>
<dbReference type="RefSeq" id="WP_007105646.1">
    <property type="nucleotide sequence ID" value="NZ_BAER01000075.1"/>
</dbReference>
<dbReference type="OrthoDB" id="5731040at2"/>
<name>K6YMH0_9ALTE</name>
<protein>
    <submittedName>
        <fullName evidence="7">Outer membrane protein</fullName>
    </submittedName>
</protein>
<dbReference type="InterPro" id="IPR010583">
    <property type="entry name" value="MipA"/>
</dbReference>
<reference evidence="8" key="1">
    <citation type="journal article" date="2014" name="Environ. Microbiol.">
        <title>Comparative genomics of the marine bacterial genus Glaciecola reveals the high degree of genomic diversity and genomic characteristic for cold adaptation.</title>
        <authorList>
            <person name="Qin Q.L."/>
            <person name="Xie B.B."/>
            <person name="Yu Y."/>
            <person name="Shu Y.L."/>
            <person name="Rong J.C."/>
            <person name="Zhang Y.J."/>
            <person name="Zhao D.L."/>
            <person name="Chen X.L."/>
            <person name="Zhang X.Y."/>
            <person name="Chen B."/>
            <person name="Zhou B.C."/>
            <person name="Zhang Y.Z."/>
        </authorList>
    </citation>
    <scope>NUCLEOTIDE SEQUENCE [LARGE SCALE GENOMIC DNA]</scope>
    <source>
        <strain evidence="8">LMG 21857</strain>
    </source>
</reference>
<dbReference type="PANTHER" id="PTHR38776:SF1">
    <property type="entry name" value="MLTA-INTERACTING PROTEIN-RELATED"/>
    <property type="match status" value="1"/>
</dbReference>
<evidence type="ECO:0000256" key="3">
    <source>
        <dbReference type="ARBA" id="ARBA00022729"/>
    </source>
</evidence>
<organism evidence="7 8">
    <name type="scientific">Paraglaciecola polaris LMG 21857</name>
    <dbReference type="NCBI Taxonomy" id="1129793"/>
    <lineage>
        <taxon>Bacteria</taxon>
        <taxon>Pseudomonadati</taxon>
        <taxon>Pseudomonadota</taxon>
        <taxon>Gammaproteobacteria</taxon>
        <taxon>Alteromonadales</taxon>
        <taxon>Alteromonadaceae</taxon>
        <taxon>Paraglaciecola</taxon>
    </lineage>
</organism>
<evidence type="ECO:0000256" key="1">
    <source>
        <dbReference type="ARBA" id="ARBA00004442"/>
    </source>
</evidence>
<keyword evidence="3 6" id="KW-0732">Signal</keyword>
<dbReference type="Proteomes" id="UP000006322">
    <property type="component" value="Unassembled WGS sequence"/>
</dbReference>
<proteinExistence type="inferred from homology"/>
<comment type="caution">
    <text evidence="7">The sequence shown here is derived from an EMBL/GenBank/DDBJ whole genome shotgun (WGS) entry which is preliminary data.</text>
</comment>
<keyword evidence="8" id="KW-1185">Reference proteome</keyword>
<sequence length="289" mass="32492">MMSGIKIRSAVLFIVYYLANMASVNAACVTPQCIETGNWRIGIAVGAGVKSNPLIGGDAIPLIVLPDIAYYGDNIYLDNAEVGYQWQQHDTYALDAFISINSEKAFFTFWHPSNVFLSSQSVLSEIGPSNDAPFNSRQISIDQVSSRRWAVDAGIRLHKRSNHAEWQFTLKTDVSNVHNGQQFDVAYRYRWQLADWHFTIAPTLSWKSSKLIDYYYGIDEQDNVFNAQYYHAQGGWQPSLALSASKAINPRWQWLMRSSVTLLHSGMTDSPLVAKKTIGTVFLGIGYVF</sequence>
<comment type="subcellular location">
    <subcellularLocation>
        <location evidence="1">Cell outer membrane</location>
    </subcellularLocation>
</comment>
<dbReference type="EMBL" id="BAER01000075">
    <property type="protein sequence ID" value="GAC33879.1"/>
    <property type="molecule type" value="Genomic_DNA"/>
</dbReference>
<evidence type="ECO:0000256" key="4">
    <source>
        <dbReference type="ARBA" id="ARBA00023136"/>
    </source>
</evidence>
<dbReference type="STRING" id="1129793.GPLA_2986"/>
<comment type="similarity">
    <text evidence="2">Belongs to the MipA/OmpV family.</text>
</comment>
<dbReference type="AlphaFoldDB" id="K6YMH0"/>
<dbReference type="PANTHER" id="PTHR38776">
    <property type="entry name" value="MLTA-INTERACTING PROTEIN-RELATED"/>
    <property type="match status" value="1"/>
</dbReference>
<keyword evidence="4" id="KW-0472">Membrane</keyword>
<dbReference type="Pfam" id="PF06629">
    <property type="entry name" value="MipA"/>
    <property type="match status" value="1"/>
</dbReference>
<evidence type="ECO:0000313" key="7">
    <source>
        <dbReference type="EMBL" id="GAC33879.1"/>
    </source>
</evidence>